<keyword evidence="2" id="KW-0732">Signal</keyword>
<dbReference type="InterPro" id="IPR051398">
    <property type="entry name" value="Polysacch_Deacetylase"/>
</dbReference>
<evidence type="ECO:0000256" key="1">
    <source>
        <dbReference type="ARBA" id="ARBA00004613"/>
    </source>
</evidence>
<proteinExistence type="predicted"/>
<evidence type="ECO:0000313" key="5">
    <source>
        <dbReference type="Proteomes" id="UP000177372"/>
    </source>
</evidence>
<dbReference type="Pfam" id="PF01522">
    <property type="entry name" value="Polysacc_deac_1"/>
    <property type="match status" value="1"/>
</dbReference>
<comment type="subcellular location">
    <subcellularLocation>
        <location evidence="1">Secreted</location>
    </subcellularLocation>
</comment>
<dbReference type="AlphaFoldDB" id="A0A1F6F3D3"/>
<organism evidence="4 5">
    <name type="scientific">Candidatus Kaiserbacteria bacterium RIFCSPLOWO2_01_FULL_54_13</name>
    <dbReference type="NCBI Taxonomy" id="1798512"/>
    <lineage>
        <taxon>Bacteria</taxon>
        <taxon>Candidatus Kaiseribacteriota</taxon>
    </lineage>
</organism>
<dbReference type="GO" id="GO:0005576">
    <property type="term" value="C:extracellular region"/>
    <property type="evidence" value="ECO:0007669"/>
    <property type="project" value="UniProtKB-SubCell"/>
</dbReference>
<dbReference type="InterPro" id="IPR002509">
    <property type="entry name" value="NODB_dom"/>
</dbReference>
<sequence>MSILKDALFLALGALWSDLRGTSILMYHSIEERLDHFSSVAPAVFEMQMGYLASHGYRVISLGELASRLQGKSLLNRCVVLTFDDGFRNNYTHAFPVLKRFRFPATIFVVTGRIGQRDKESGLQYLRENELREMEASGLIDIEPHTETHPKLSALSKEEALQEMKKSKEAVERILVKQTRLFAYPYGNYTDETVRVAEECGFKAAVTVREGIVTSREKFLELPRNSVDRSTTFVQFKGKVSSVIGRYEALKRLWR</sequence>
<evidence type="ECO:0000313" key="4">
    <source>
        <dbReference type="EMBL" id="OGG80377.1"/>
    </source>
</evidence>
<reference evidence="4 5" key="1">
    <citation type="journal article" date="2016" name="Nat. Commun.">
        <title>Thousands of microbial genomes shed light on interconnected biogeochemical processes in an aquifer system.</title>
        <authorList>
            <person name="Anantharaman K."/>
            <person name="Brown C.T."/>
            <person name="Hug L.A."/>
            <person name="Sharon I."/>
            <person name="Castelle C.J."/>
            <person name="Probst A.J."/>
            <person name="Thomas B.C."/>
            <person name="Singh A."/>
            <person name="Wilkins M.J."/>
            <person name="Karaoz U."/>
            <person name="Brodie E.L."/>
            <person name="Williams K.H."/>
            <person name="Hubbard S.S."/>
            <person name="Banfield J.F."/>
        </authorList>
    </citation>
    <scope>NUCLEOTIDE SEQUENCE [LARGE SCALE GENOMIC DNA]</scope>
</reference>
<dbReference type="PROSITE" id="PS51677">
    <property type="entry name" value="NODB"/>
    <property type="match status" value="1"/>
</dbReference>
<dbReference type="SUPFAM" id="SSF88713">
    <property type="entry name" value="Glycoside hydrolase/deacetylase"/>
    <property type="match status" value="1"/>
</dbReference>
<dbReference type="CDD" id="cd10918">
    <property type="entry name" value="CE4_NodB_like_5s_6s"/>
    <property type="match status" value="1"/>
</dbReference>
<dbReference type="Proteomes" id="UP000177372">
    <property type="component" value="Unassembled WGS sequence"/>
</dbReference>
<feature type="domain" description="NodB homology" evidence="3">
    <location>
        <begin position="77"/>
        <end position="255"/>
    </location>
</feature>
<evidence type="ECO:0000256" key="2">
    <source>
        <dbReference type="ARBA" id="ARBA00022729"/>
    </source>
</evidence>
<gene>
    <name evidence="4" type="ORF">A3A39_04295</name>
</gene>
<dbReference type="STRING" id="1798512.A3A39_04295"/>
<name>A0A1F6F3D3_9BACT</name>
<dbReference type="PANTHER" id="PTHR34216:SF3">
    <property type="entry name" value="POLY-BETA-1,6-N-ACETYL-D-GLUCOSAMINE N-DEACETYLASE"/>
    <property type="match status" value="1"/>
</dbReference>
<dbReference type="InterPro" id="IPR011330">
    <property type="entry name" value="Glyco_hydro/deAcase_b/a-brl"/>
</dbReference>
<accession>A0A1F6F3D3</accession>
<protein>
    <recommendedName>
        <fullName evidence="3">NodB homology domain-containing protein</fullName>
    </recommendedName>
</protein>
<comment type="caution">
    <text evidence="4">The sequence shown here is derived from an EMBL/GenBank/DDBJ whole genome shotgun (WGS) entry which is preliminary data.</text>
</comment>
<dbReference type="EMBL" id="MFLZ01000009">
    <property type="protein sequence ID" value="OGG80377.1"/>
    <property type="molecule type" value="Genomic_DNA"/>
</dbReference>
<evidence type="ECO:0000259" key="3">
    <source>
        <dbReference type="PROSITE" id="PS51677"/>
    </source>
</evidence>
<dbReference type="PANTHER" id="PTHR34216">
    <property type="match status" value="1"/>
</dbReference>
<dbReference type="GO" id="GO:0016810">
    <property type="term" value="F:hydrolase activity, acting on carbon-nitrogen (but not peptide) bonds"/>
    <property type="evidence" value="ECO:0007669"/>
    <property type="project" value="InterPro"/>
</dbReference>
<dbReference type="Gene3D" id="3.20.20.370">
    <property type="entry name" value="Glycoside hydrolase/deacetylase"/>
    <property type="match status" value="1"/>
</dbReference>
<dbReference type="GO" id="GO:0005975">
    <property type="term" value="P:carbohydrate metabolic process"/>
    <property type="evidence" value="ECO:0007669"/>
    <property type="project" value="InterPro"/>
</dbReference>